<evidence type="ECO:0000313" key="3">
    <source>
        <dbReference type="Proteomes" id="UP000578077"/>
    </source>
</evidence>
<dbReference type="AlphaFoldDB" id="A0A841E261"/>
<keyword evidence="3" id="KW-1185">Reference proteome</keyword>
<accession>A0A841E261</accession>
<proteinExistence type="predicted"/>
<dbReference type="EMBL" id="JACHLY010000001">
    <property type="protein sequence ID" value="MBB5996792.1"/>
    <property type="molecule type" value="Genomic_DNA"/>
</dbReference>
<gene>
    <name evidence="2" type="ORF">HNR25_000543</name>
</gene>
<organism evidence="2 3">
    <name type="scientific">Streptomonospora salina</name>
    <dbReference type="NCBI Taxonomy" id="104205"/>
    <lineage>
        <taxon>Bacteria</taxon>
        <taxon>Bacillati</taxon>
        <taxon>Actinomycetota</taxon>
        <taxon>Actinomycetes</taxon>
        <taxon>Streptosporangiales</taxon>
        <taxon>Nocardiopsidaceae</taxon>
        <taxon>Streptomonospora</taxon>
    </lineage>
</organism>
<feature type="signal peptide" evidence="1">
    <location>
        <begin position="1"/>
        <end position="25"/>
    </location>
</feature>
<feature type="chain" id="PRO_5038624705" description="Lipoprotein" evidence="1">
    <location>
        <begin position="26"/>
        <end position="192"/>
    </location>
</feature>
<reference evidence="2 3" key="1">
    <citation type="submission" date="2020-08" db="EMBL/GenBank/DDBJ databases">
        <title>Sequencing the genomes of 1000 actinobacteria strains.</title>
        <authorList>
            <person name="Klenk H.-P."/>
        </authorList>
    </citation>
    <scope>NUCLEOTIDE SEQUENCE [LARGE SCALE GENOMIC DNA]</scope>
    <source>
        <strain evidence="2 3">DSM 44593</strain>
    </source>
</reference>
<dbReference type="RefSeq" id="WP_184633165.1">
    <property type="nucleotide sequence ID" value="NZ_BAABKT010000025.1"/>
</dbReference>
<protein>
    <recommendedName>
        <fullName evidence="4">Lipoprotein</fullName>
    </recommendedName>
</protein>
<name>A0A841E261_9ACTN</name>
<evidence type="ECO:0000313" key="2">
    <source>
        <dbReference type="EMBL" id="MBB5996792.1"/>
    </source>
</evidence>
<keyword evidence="1" id="KW-0732">Signal</keyword>
<sequence length="192" mass="20998">MRKLYKTLIAAAAVPLSAAVTTVGAAPAEAATTQYSVNPCAEDGPTKKDEKLADRLNDTLEDDLKGQMDGYRVSCARAVVDAVQDRGMGNRVADIAVTTTIVETHLQNINVEVDHDSLGLFQQRAHWGSGSDRLDPEWATNAFLDEMVRLYPGEGWKDNQIGIVSQGVQRSAYPDRYQPMSADAMTIVDELW</sequence>
<comment type="caution">
    <text evidence="2">The sequence shown here is derived from an EMBL/GenBank/DDBJ whole genome shotgun (WGS) entry which is preliminary data.</text>
</comment>
<evidence type="ECO:0000256" key="1">
    <source>
        <dbReference type="SAM" id="SignalP"/>
    </source>
</evidence>
<evidence type="ECO:0008006" key="4">
    <source>
        <dbReference type="Google" id="ProtNLM"/>
    </source>
</evidence>
<dbReference type="Proteomes" id="UP000578077">
    <property type="component" value="Unassembled WGS sequence"/>
</dbReference>